<gene>
    <name evidence="4" type="primary">comQ</name>
    <name evidence="4" type="ordered locus">RB1566</name>
</gene>
<feature type="compositionally biased region" description="Basic residues" evidence="2">
    <location>
        <begin position="76"/>
        <end position="85"/>
    </location>
</feature>
<dbReference type="InterPro" id="IPR004845">
    <property type="entry name" value="T2SS_GspD_CS"/>
</dbReference>
<dbReference type="OrthoDB" id="254495at2"/>
<evidence type="ECO:0000313" key="4">
    <source>
        <dbReference type="EMBL" id="CAD72164.1"/>
    </source>
</evidence>
<dbReference type="InterPro" id="IPR004846">
    <property type="entry name" value="T2SS/T3SS_dom"/>
</dbReference>
<comment type="similarity">
    <text evidence="1">Belongs to the bacterial secretin family.</text>
</comment>
<dbReference type="InterPro" id="IPR051808">
    <property type="entry name" value="Type_IV_pilus_biogenesis"/>
</dbReference>
<proteinExistence type="inferred from homology"/>
<name>Q7UX48_RHOBA</name>
<feature type="domain" description="Type II/III secretion system secretin-like" evidence="3">
    <location>
        <begin position="1061"/>
        <end position="1145"/>
    </location>
</feature>
<dbReference type="EnsemblBacteria" id="CAD72164">
    <property type="protein sequence ID" value="CAD72164"/>
    <property type="gene ID" value="RB1566"/>
</dbReference>
<organism evidence="4 5">
    <name type="scientific">Rhodopirellula baltica (strain DSM 10527 / NCIMB 13988 / SH1)</name>
    <dbReference type="NCBI Taxonomy" id="243090"/>
    <lineage>
        <taxon>Bacteria</taxon>
        <taxon>Pseudomonadati</taxon>
        <taxon>Planctomycetota</taxon>
        <taxon>Planctomycetia</taxon>
        <taxon>Pirellulales</taxon>
        <taxon>Pirellulaceae</taxon>
        <taxon>Rhodopirellula</taxon>
    </lineage>
</organism>
<accession>Q7UX48</accession>
<evidence type="ECO:0000313" key="5">
    <source>
        <dbReference type="Proteomes" id="UP000001025"/>
    </source>
</evidence>
<reference evidence="4 5" key="1">
    <citation type="journal article" date="2003" name="Proc. Natl. Acad. Sci. U.S.A.">
        <title>Complete genome sequence of the marine planctomycete Pirellula sp. strain 1.</title>
        <authorList>
            <person name="Gloeckner F.O."/>
            <person name="Kube M."/>
            <person name="Bauer M."/>
            <person name="Teeling H."/>
            <person name="Lombardot T."/>
            <person name="Ludwig W."/>
            <person name="Gade D."/>
            <person name="Beck A."/>
            <person name="Borzym K."/>
            <person name="Heitmann K."/>
            <person name="Rabus R."/>
            <person name="Schlesner H."/>
            <person name="Amann R."/>
            <person name="Reinhardt R."/>
        </authorList>
    </citation>
    <scope>NUCLEOTIDE SEQUENCE [LARGE SCALE GENOMIC DNA]</scope>
    <source>
        <strain evidence="5">DSM 10527 / NCIMB 13988 / SH1</strain>
    </source>
</reference>
<feature type="compositionally biased region" description="Acidic residues" evidence="2">
    <location>
        <begin position="1054"/>
        <end position="1065"/>
    </location>
</feature>
<dbReference type="GO" id="GO:0009306">
    <property type="term" value="P:protein secretion"/>
    <property type="evidence" value="ECO:0007669"/>
    <property type="project" value="InterPro"/>
</dbReference>
<dbReference type="PANTHER" id="PTHR30604:SF1">
    <property type="entry name" value="DNA UTILIZATION PROTEIN HOFQ"/>
    <property type="match status" value="1"/>
</dbReference>
<dbReference type="eggNOG" id="COG1450">
    <property type="taxonomic scope" value="Bacteria"/>
</dbReference>
<dbReference type="Proteomes" id="UP000001025">
    <property type="component" value="Chromosome"/>
</dbReference>
<dbReference type="InParanoid" id="Q7UX48"/>
<evidence type="ECO:0000256" key="1">
    <source>
        <dbReference type="RuleBase" id="RU004003"/>
    </source>
</evidence>
<sequence>MSAIRIANLARKVFVLTHWVYSVTTMGFYRGDQFETRNTPVFTADNQSTHGESGRELSCTLWISCLTRRRRVALNRSYHPPRRNRSCPEGQTKDELGHSMTAMTNAPGKGASAKETLMSTLETQWRHKVTRPLVSLSIASLLSTVVAVPNASAQFTLPPTDSSAKATATSKETPASLPLAIRRTETLRLVAAGRAALDKGDVKNAHLFAKQAQSFGLKEHEFQPGDARPWQLLLDTQAAARRTGVDLEALVKQAANPIMQTSGNAAAGAPFMVQQAGGASPTPGGIAQVQAAMPLGNSEGDRLFREGMDFLSEGKKTEARQAFVKAWTFESELDTQTRRALQDKLTLLQPSRLPSPTAGQPLSAMDKADLEAQQQTRRLYREITTELSKANEKRTEAPMDAVDDLERLRRRVEGAGIDEASKASLAAMVDRALSDQKTYVEQHRAEIQLDLANEAVRSEMATEAAKEARIDDEISSLVETFNDLMDDRRFHEAEVIAKQVGELKPGSPIAQSMFSSSRMGVRLQMNEEISADKEDNFNREMLSIDRASVPQNPDRPFEFPEIRSWEELSRRRLAQGAESNLSPREQEIKRKLETEVEVKYRDRPLGEVLDDLSNMTGVPIVIDNRALAAIRLNRETPVSQNISSRISLRSALNIILGDLDLTHVIGNEVLNITSKDARRTMVERRTYRVADLVTPIPNFVTGYDDGLRGALRNAYQMINPQTDVQVVPVSASGLGGFAGNNNAASMSPNMLGQYNTGSNYGSAGGLGSPSSFGGLGGQSMADFSQLMQLIQTTIEPESWEQLGGVGTMAPYPQNLSLVVSTTSDVHDQIVDLLESLRRLQNLQITIEVRFITLSDTFFEQIGIDFDLQFDDNAPGLPGDDSGPEITIGLDGDGTPTADLDIRLDQNSGATVPFGAPDAGAISTLGFAILSDIEAYFFLQAAQGDSRTNVMQAPKVTLFDGQIASIQDQTSRPFVTSIVPVVGDFAVAQQPVIVVLDEGTRLNVQGVVSEDKRFVRLTLIPTFSQIGEVNEFTFQGNSTTRNTSNRNVDTNGDGVIDEEDEQEEESVTQGTTVQQPTFAFTTVNTTVSVPDGGTILLGGIKRMSEGRNERGVPFLSKIPYVSRLFRNTAVGRESRSLMMMVTPRIIIQEEEEIAQTGFDPGR</sequence>
<dbReference type="AlphaFoldDB" id="Q7UX48"/>
<dbReference type="KEGG" id="rba:RB1566"/>
<dbReference type="STRING" id="243090.RB1566"/>
<dbReference type="EMBL" id="BX294135">
    <property type="protein sequence ID" value="CAD72164.1"/>
    <property type="molecule type" value="Genomic_DNA"/>
</dbReference>
<dbReference type="PANTHER" id="PTHR30604">
    <property type="entry name" value="PROTEIN TRANSPORT PROTEIN HOFQ"/>
    <property type="match status" value="1"/>
</dbReference>
<feature type="compositionally biased region" description="Low complexity" evidence="2">
    <location>
        <begin position="1036"/>
        <end position="1046"/>
    </location>
</feature>
<dbReference type="Pfam" id="PF00263">
    <property type="entry name" value="Secretin"/>
    <property type="match status" value="1"/>
</dbReference>
<protein>
    <submittedName>
        <fullName evidence="4">Similar to general secretory pathway protein D</fullName>
    </submittedName>
</protein>
<dbReference type="HOGENOM" id="CLU_275187_0_0_0"/>
<dbReference type="PATRIC" id="fig|243090.15.peg.731"/>
<evidence type="ECO:0000256" key="2">
    <source>
        <dbReference type="SAM" id="MobiDB-lite"/>
    </source>
</evidence>
<dbReference type="PROSITE" id="PS00875">
    <property type="entry name" value="T2SP_D"/>
    <property type="match status" value="1"/>
</dbReference>
<evidence type="ECO:0000259" key="3">
    <source>
        <dbReference type="Pfam" id="PF00263"/>
    </source>
</evidence>
<keyword evidence="5" id="KW-1185">Reference proteome</keyword>
<feature type="region of interest" description="Disordered" evidence="2">
    <location>
        <begin position="1036"/>
        <end position="1070"/>
    </location>
</feature>
<feature type="region of interest" description="Disordered" evidence="2">
    <location>
        <begin position="76"/>
        <end position="95"/>
    </location>
</feature>